<organism evidence="2 3">
    <name type="scientific">Serratia proteamaculans</name>
    <dbReference type="NCBI Taxonomy" id="28151"/>
    <lineage>
        <taxon>Bacteria</taxon>
        <taxon>Pseudomonadati</taxon>
        <taxon>Pseudomonadota</taxon>
        <taxon>Gammaproteobacteria</taxon>
        <taxon>Enterobacterales</taxon>
        <taxon>Yersiniaceae</taxon>
        <taxon>Serratia</taxon>
    </lineage>
</organism>
<dbReference type="AlphaFoldDB" id="A0A7U0N3P3"/>
<accession>A0A7U0N3P3</accession>
<evidence type="ECO:0000313" key="2">
    <source>
        <dbReference type="EMBL" id="QQX51774.1"/>
    </source>
</evidence>
<reference evidence="2 3" key="1">
    <citation type="submission" date="2021-01" db="EMBL/GenBank/DDBJ databases">
        <title>Chromosome sequence of Serratia proteamaculans strain 94 rif-r, isolated from spoiled beef.</title>
        <authorList>
            <person name="Zaytseva Y.V."/>
            <person name="Iablokov S.N."/>
            <person name="Klyukina A."/>
        </authorList>
    </citation>
    <scope>NUCLEOTIDE SEQUENCE [LARGE SCALE GENOMIC DNA]</scope>
    <source>
        <strain evidence="2 3">94 rif-r</strain>
    </source>
</reference>
<proteinExistence type="predicted"/>
<feature type="transmembrane region" description="Helical" evidence="1">
    <location>
        <begin position="36"/>
        <end position="55"/>
    </location>
</feature>
<evidence type="ECO:0000256" key="1">
    <source>
        <dbReference type="SAM" id="Phobius"/>
    </source>
</evidence>
<dbReference type="RefSeq" id="WP_207979613.1">
    <property type="nucleotide sequence ID" value="NZ_CAMIRK010000005.1"/>
</dbReference>
<keyword evidence="1" id="KW-0812">Transmembrane</keyword>
<keyword evidence="1" id="KW-0472">Membrane</keyword>
<dbReference type="EMBL" id="CP068391">
    <property type="protein sequence ID" value="QQX51774.1"/>
    <property type="molecule type" value="Genomic_DNA"/>
</dbReference>
<gene>
    <name evidence="2" type="ORF">JKX24_16340</name>
</gene>
<name>A0A7U0N3P3_SERPR</name>
<evidence type="ECO:0000313" key="3">
    <source>
        <dbReference type="Proteomes" id="UP000596176"/>
    </source>
</evidence>
<sequence length="63" mass="7026">MIYLILALAAGYIFVAGYIVGFYERENYGGATWLDWLFAALWLPFILSYLSSALAKKVIGDAD</sequence>
<feature type="transmembrane region" description="Helical" evidence="1">
    <location>
        <begin position="5"/>
        <end position="24"/>
    </location>
</feature>
<keyword evidence="1" id="KW-1133">Transmembrane helix</keyword>
<dbReference type="Proteomes" id="UP000596176">
    <property type="component" value="Chromosome"/>
</dbReference>
<protein>
    <submittedName>
        <fullName evidence="2">Uncharacterized protein</fullName>
    </submittedName>
</protein>